<evidence type="ECO:0000313" key="1">
    <source>
        <dbReference type="EMBL" id="GFY28334.1"/>
    </source>
</evidence>
<sequence>MRLVSRAASWASRSLKCARGRHRFGPSCWSTDVKSQDESSFILSNRMWVEPSVANHGSRVKNGIGGLMQNSTHALHCNPTMTHCLITKRTLPQLTSI</sequence>
<dbReference type="Proteomes" id="UP000887159">
    <property type="component" value="Unassembled WGS sequence"/>
</dbReference>
<accession>A0A8X6W5H9</accession>
<keyword evidence="2" id="KW-1185">Reference proteome</keyword>
<comment type="caution">
    <text evidence="1">The sequence shown here is derived from an EMBL/GenBank/DDBJ whole genome shotgun (WGS) entry which is preliminary data.</text>
</comment>
<gene>
    <name evidence="1" type="ORF">TNCV_4396661</name>
</gene>
<reference evidence="1" key="1">
    <citation type="submission" date="2020-08" db="EMBL/GenBank/DDBJ databases">
        <title>Multicomponent nature underlies the extraordinary mechanical properties of spider dragline silk.</title>
        <authorList>
            <person name="Kono N."/>
            <person name="Nakamura H."/>
            <person name="Mori M."/>
            <person name="Yoshida Y."/>
            <person name="Ohtoshi R."/>
            <person name="Malay A.D."/>
            <person name="Moran D.A.P."/>
            <person name="Tomita M."/>
            <person name="Numata K."/>
            <person name="Arakawa K."/>
        </authorList>
    </citation>
    <scope>NUCLEOTIDE SEQUENCE</scope>
</reference>
<dbReference type="EMBL" id="BMAU01021383">
    <property type="protein sequence ID" value="GFY28334.1"/>
    <property type="molecule type" value="Genomic_DNA"/>
</dbReference>
<dbReference type="AlphaFoldDB" id="A0A8X6W5H9"/>
<organism evidence="1 2">
    <name type="scientific">Trichonephila clavipes</name>
    <name type="common">Golden silk orbweaver</name>
    <name type="synonym">Nephila clavipes</name>
    <dbReference type="NCBI Taxonomy" id="2585209"/>
    <lineage>
        <taxon>Eukaryota</taxon>
        <taxon>Metazoa</taxon>
        <taxon>Ecdysozoa</taxon>
        <taxon>Arthropoda</taxon>
        <taxon>Chelicerata</taxon>
        <taxon>Arachnida</taxon>
        <taxon>Araneae</taxon>
        <taxon>Araneomorphae</taxon>
        <taxon>Entelegynae</taxon>
        <taxon>Araneoidea</taxon>
        <taxon>Nephilidae</taxon>
        <taxon>Trichonephila</taxon>
    </lineage>
</organism>
<name>A0A8X6W5H9_TRICX</name>
<proteinExistence type="predicted"/>
<protein>
    <submittedName>
        <fullName evidence="1">Uncharacterized protein</fullName>
    </submittedName>
</protein>
<evidence type="ECO:0000313" key="2">
    <source>
        <dbReference type="Proteomes" id="UP000887159"/>
    </source>
</evidence>